<dbReference type="EMBL" id="HADY01006496">
    <property type="protein sequence ID" value="SBP44981.1"/>
    <property type="molecule type" value="Transcribed_RNA"/>
</dbReference>
<accession>A0A1A7ZRQ3</accession>
<feature type="non-terminal residue" evidence="2">
    <location>
        <position position="1"/>
    </location>
</feature>
<protein>
    <submittedName>
        <fullName evidence="2">Si:zfos-1762d12.1</fullName>
    </submittedName>
</protein>
<evidence type="ECO:0000256" key="1">
    <source>
        <dbReference type="SAM" id="MobiDB-lite"/>
    </source>
</evidence>
<dbReference type="AlphaFoldDB" id="A0A1A7ZRQ3"/>
<organism evidence="2">
    <name type="scientific">Nothobranchius furzeri</name>
    <name type="common">Turquoise killifish</name>
    <dbReference type="NCBI Taxonomy" id="105023"/>
    <lineage>
        <taxon>Eukaryota</taxon>
        <taxon>Metazoa</taxon>
        <taxon>Chordata</taxon>
        <taxon>Craniata</taxon>
        <taxon>Vertebrata</taxon>
        <taxon>Euteleostomi</taxon>
        <taxon>Actinopterygii</taxon>
        <taxon>Neopterygii</taxon>
        <taxon>Teleostei</taxon>
        <taxon>Neoteleostei</taxon>
        <taxon>Acanthomorphata</taxon>
        <taxon>Ovalentaria</taxon>
        <taxon>Atherinomorphae</taxon>
        <taxon>Cyprinodontiformes</taxon>
        <taxon>Nothobranchiidae</taxon>
        <taxon>Nothobranchius</taxon>
    </lineage>
</organism>
<reference evidence="2" key="2">
    <citation type="submission" date="2016-06" db="EMBL/GenBank/DDBJ databases">
        <title>The genome of a short-lived fish provides insights into sex chromosome evolution and the genetic control of aging.</title>
        <authorList>
            <person name="Reichwald K."/>
            <person name="Felder M."/>
            <person name="Petzold A."/>
            <person name="Koch P."/>
            <person name="Groth M."/>
            <person name="Platzer M."/>
        </authorList>
    </citation>
    <scope>NUCLEOTIDE SEQUENCE</scope>
    <source>
        <tissue evidence="2">Brain</tissue>
    </source>
</reference>
<evidence type="ECO:0000313" key="2">
    <source>
        <dbReference type="EMBL" id="SBP44981.1"/>
    </source>
</evidence>
<gene>
    <name evidence="2" type="primary">SI:ZFOS-1762D12.1</name>
</gene>
<proteinExistence type="predicted"/>
<feature type="region of interest" description="Disordered" evidence="1">
    <location>
        <begin position="1"/>
        <end position="33"/>
    </location>
</feature>
<sequence length="33" mass="3707">AVIAERSGGQERRGRELEEQRREMVGRSAQHGA</sequence>
<feature type="compositionally biased region" description="Basic and acidic residues" evidence="1">
    <location>
        <begin position="8"/>
        <end position="25"/>
    </location>
</feature>
<reference evidence="2" key="1">
    <citation type="submission" date="2016-05" db="EMBL/GenBank/DDBJ databases">
        <authorList>
            <person name="Lavstsen T."/>
            <person name="Jespersen J.S."/>
        </authorList>
    </citation>
    <scope>NUCLEOTIDE SEQUENCE</scope>
    <source>
        <tissue evidence="2">Brain</tissue>
    </source>
</reference>
<feature type="non-terminal residue" evidence="2">
    <location>
        <position position="33"/>
    </location>
</feature>
<name>A0A1A7ZRQ3_NOTFU</name>